<evidence type="ECO:0000256" key="6">
    <source>
        <dbReference type="ARBA" id="ARBA00022741"/>
    </source>
</evidence>
<evidence type="ECO:0000256" key="4">
    <source>
        <dbReference type="ARBA" id="ARBA00022490"/>
    </source>
</evidence>
<name>A0A1W6MUU7_9HYPH</name>
<dbReference type="GO" id="GO:0005524">
    <property type="term" value="F:ATP binding"/>
    <property type="evidence" value="ECO:0007669"/>
    <property type="project" value="UniProtKB-UniRule"/>
</dbReference>
<protein>
    <recommendedName>
        <fullName evidence="11">Glycine--tRNA ligase beta subunit</fullName>
        <ecNumber evidence="11">6.1.1.14</ecNumber>
    </recommendedName>
    <alternativeName>
        <fullName evidence="11">Glycyl-tRNA synthetase beta subunit</fullName>
        <shortName evidence="11">GlyRS</shortName>
    </alternativeName>
</protein>
<evidence type="ECO:0000259" key="12">
    <source>
        <dbReference type="Pfam" id="PF05746"/>
    </source>
</evidence>
<evidence type="ECO:0000256" key="11">
    <source>
        <dbReference type="HAMAP-Rule" id="MF_00255"/>
    </source>
</evidence>
<dbReference type="GO" id="GO:0005829">
    <property type="term" value="C:cytosol"/>
    <property type="evidence" value="ECO:0007669"/>
    <property type="project" value="TreeGrafter"/>
</dbReference>
<evidence type="ECO:0000256" key="10">
    <source>
        <dbReference type="ARBA" id="ARBA00047937"/>
    </source>
</evidence>
<dbReference type="EMBL" id="CP019948">
    <property type="protein sequence ID" value="ARN81362.1"/>
    <property type="molecule type" value="Genomic_DNA"/>
</dbReference>
<evidence type="ECO:0000256" key="5">
    <source>
        <dbReference type="ARBA" id="ARBA00022598"/>
    </source>
</evidence>
<dbReference type="KEGG" id="mbry:B1812_10050"/>
<dbReference type="GO" id="GO:0004814">
    <property type="term" value="F:arginine-tRNA ligase activity"/>
    <property type="evidence" value="ECO:0007669"/>
    <property type="project" value="InterPro"/>
</dbReference>
<comment type="similarity">
    <text evidence="2 11">Belongs to the class-II aminoacyl-tRNA synthetase family.</text>
</comment>
<dbReference type="SUPFAM" id="SSF109604">
    <property type="entry name" value="HD-domain/PDEase-like"/>
    <property type="match status" value="1"/>
</dbReference>
<dbReference type="OrthoDB" id="9775440at2"/>
<evidence type="ECO:0000256" key="3">
    <source>
        <dbReference type="ARBA" id="ARBA00011209"/>
    </source>
</evidence>
<gene>
    <name evidence="11" type="primary">glyS</name>
    <name evidence="13" type="ORF">B1812_10050</name>
</gene>
<keyword evidence="8 11" id="KW-0648">Protein biosynthesis</keyword>
<keyword evidence="4 11" id="KW-0963">Cytoplasm</keyword>
<keyword evidence="6 11" id="KW-0547">Nucleotide-binding</keyword>
<evidence type="ECO:0000256" key="2">
    <source>
        <dbReference type="ARBA" id="ARBA00008226"/>
    </source>
</evidence>
<dbReference type="PRINTS" id="PR01045">
    <property type="entry name" value="TRNASYNTHGB"/>
</dbReference>
<dbReference type="GO" id="GO:0006420">
    <property type="term" value="P:arginyl-tRNA aminoacylation"/>
    <property type="evidence" value="ECO:0007669"/>
    <property type="project" value="InterPro"/>
</dbReference>
<evidence type="ECO:0000313" key="13">
    <source>
        <dbReference type="EMBL" id="ARN81362.1"/>
    </source>
</evidence>
<dbReference type="PANTHER" id="PTHR30075">
    <property type="entry name" value="GLYCYL-TRNA SYNTHETASE"/>
    <property type="match status" value="1"/>
</dbReference>
<dbReference type="InterPro" id="IPR008909">
    <property type="entry name" value="DALR_anticod-bd"/>
</dbReference>
<evidence type="ECO:0000256" key="1">
    <source>
        <dbReference type="ARBA" id="ARBA00004496"/>
    </source>
</evidence>
<dbReference type="GO" id="GO:0004820">
    <property type="term" value="F:glycine-tRNA ligase activity"/>
    <property type="evidence" value="ECO:0007669"/>
    <property type="project" value="UniProtKB-UniRule"/>
</dbReference>
<dbReference type="InterPro" id="IPR015944">
    <property type="entry name" value="Gly-tRNA-synth_bsu"/>
</dbReference>
<organism evidence="13 14">
    <name type="scientific">Methylocystis bryophila</name>
    <dbReference type="NCBI Taxonomy" id="655015"/>
    <lineage>
        <taxon>Bacteria</taxon>
        <taxon>Pseudomonadati</taxon>
        <taxon>Pseudomonadota</taxon>
        <taxon>Alphaproteobacteria</taxon>
        <taxon>Hyphomicrobiales</taxon>
        <taxon>Methylocystaceae</taxon>
        <taxon>Methylocystis</taxon>
    </lineage>
</organism>
<dbReference type="Pfam" id="PF02092">
    <property type="entry name" value="tRNA_synt_2f"/>
    <property type="match status" value="1"/>
</dbReference>
<accession>A0A1W6MUU7</accession>
<comment type="subcellular location">
    <subcellularLocation>
        <location evidence="1 11">Cytoplasm</location>
    </subcellularLocation>
</comment>
<feature type="domain" description="DALR anticodon binding" evidence="12">
    <location>
        <begin position="654"/>
        <end position="751"/>
    </location>
</feature>
<dbReference type="RefSeq" id="WP_085771460.1">
    <property type="nucleotide sequence ID" value="NZ_AP027149.1"/>
</dbReference>
<reference evidence="13 14" key="1">
    <citation type="submission" date="2017-02" db="EMBL/GenBank/DDBJ databases">
        <authorList>
            <person name="Peterson S.W."/>
        </authorList>
    </citation>
    <scope>NUCLEOTIDE SEQUENCE [LARGE SCALE GENOMIC DNA]</scope>
    <source>
        <strain evidence="13 14">S285</strain>
    </source>
</reference>
<dbReference type="NCBIfam" id="TIGR00211">
    <property type="entry name" value="glyS"/>
    <property type="match status" value="1"/>
</dbReference>
<comment type="subunit">
    <text evidence="3 11">Tetramer of two alpha and two beta subunits.</text>
</comment>
<dbReference type="STRING" id="655015.B1812_10050"/>
<dbReference type="PANTHER" id="PTHR30075:SF2">
    <property type="entry name" value="GLYCINE--TRNA LIGASE, CHLOROPLASTIC_MITOCHONDRIAL 2"/>
    <property type="match status" value="1"/>
</dbReference>
<evidence type="ECO:0000256" key="7">
    <source>
        <dbReference type="ARBA" id="ARBA00022840"/>
    </source>
</evidence>
<comment type="catalytic activity">
    <reaction evidence="10 11">
        <text>tRNA(Gly) + glycine + ATP = glycyl-tRNA(Gly) + AMP + diphosphate</text>
        <dbReference type="Rhea" id="RHEA:16013"/>
        <dbReference type="Rhea" id="RHEA-COMP:9664"/>
        <dbReference type="Rhea" id="RHEA-COMP:9683"/>
        <dbReference type="ChEBI" id="CHEBI:30616"/>
        <dbReference type="ChEBI" id="CHEBI:33019"/>
        <dbReference type="ChEBI" id="CHEBI:57305"/>
        <dbReference type="ChEBI" id="CHEBI:78442"/>
        <dbReference type="ChEBI" id="CHEBI:78522"/>
        <dbReference type="ChEBI" id="CHEBI:456215"/>
        <dbReference type="EC" id="6.1.1.14"/>
    </reaction>
</comment>
<evidence type="ECO:0000256" key="8">
    <source>
        <dbReference type="ARBA" id="ARBA00022917"/>
    </source>
</evidence>
<keyword evidence="7 11" id="KW-0067">ATP-binding</keyword>
<dbReference type="EC" id="6.1.1.14" evidence="11"/>
<dbReference type="HAMAP" id="MF_00255">
    <property type="entry name" value="Gly_tRNA_synth_beta"/>
    <property type="match status" value="1"/>
</dbReference>
<dbReference type="PROSITE" id="PS50861">
    <property type="entry name" value="AA_TRNA_LIGASE_II_GLYAB"/>
    <property type="match status" value="1"/>
</dbReference>
<sequence>MPDLLLELFSEEIPARMQTQAAVELRKRVTDALVERGLLYEGAASFATPRRLALHVAGLPARQPDTREEKKGPRVGAPEGAIQGFLKSAGLSSIDQATIQTDPKKGDFYVAVIERPGAQTIDILAEIIPATIRNFPWPKSMCWGADSLRPDALRWVRPLHSILATFGPETEAPDIVRFAVNDIQSGDVTKGHRFMAPGTIRVKRFDDYVPALERAKVVLDSARRREIILADAKNLAMAQGLELVEDPGLLEEVAGLVEWPVALMGSFNEEFLSIPKEVIRATIRVNQKCFVLKKPDGALANRFILVANIEAIDGGATIIAGNERPIAARLSDAKFFYETDLKTKLEDRLPKLESIVFHEKLGTQAQRVARIMALAKELAPLVGADPAKAERAAKLCKADLVTEMVGEFPELQGLMGRYYAAAQGEDASVAAACEEHYKPQGPSDRIPSDPVSIAVGLADKIDTLTGFWAIDEKPTGSKDPYALRRAALGVIRLVLENGLRLRLLEVSVAALGRHSGSSLLRGVMDQIEAVEALTATGVASDALKPIEENLVSRVSPNSIAQFTEENFEKAFERCLDLLNFFIDRLKVYLRDRGARYDLIDAALGATPADSAPLAGEGEGGGSQDDLALIVARVEALSKFLDTEDGKNLLAGFRRAVNILKIEEKKDGLGAFDAPHEPGSLVEPAEHALARALAGTREETQAHLAREDFAGAMTALSGLRTPVDAFFDDVTVNAEEKALRLNRLRLLNELRRAMVGVADFGKIAGEGA</sequence>
<dbReference type="AlphaFoldDB" id="A0A1W6MUU7"/>
<dbReference type="Pfam" id="PF05746">
    <property type="entry name" value="DALR_1"/>
    <property type="match status" value="1"/>
</dbReference>
<keyword evidence="14" id="KW-1185">Reference proteome</keyword>
<proteinExistence type="inferred from homology"/>
<keyword evidence="9 11" id="KW-0030">Aminoacyl-tRNA synthetase</keyword>
<evidence type="ECO:0000256" key="9">
    <source>
        <dbReference type="ARBA" id="ARBA00023146"/>
    </source>
</evidence>
<evidence type="ECO:0000313" key="14">
    <source>
        <dbReference type="Proteomes" id="UP000193978"/>
    </source>
</evidence>
<keyword evidence="5 11" id="KW-0436">Ligase</keyword>
<dbReference type="GO" id="GO:0006426">
    <property type="term" value="P:glycyl-tRNA aminoacylation"/>
    <property type="evidence" value="ECO:0007669"/>
    <property type="project" value="UniProtKB-UniRule"/>
</dbReference>
<dbReference type="Proteomes" id="UP000193978">
    <property type="component" value="Chromosome"/>
</dbReference>
<dbReference type="InterPro" id="IPR006194">
    <property type="entry name" value="Gly-tRNA-synth_heterodimer"/>
</dbReference>